<protein>
    <recommendedName>
        <fullName evidence="1">HTH cro/C1-type domain-containing protein</fullName>
    </recommendedName>
</protein>
<dbReference type="EMBL" id="LN679998">
    <property type="protein sequence ID" value="CEJ74256.1"/>
    <property type="molecule type" value="Genomic_DNA"/>
</dbReference>
<keyword evidence="3" id="KW-1185">Reference proteome</keyword>
<reference evidence="2 3" key="1">
    <citation type="submission" date="2014-11" db="EMBL/GenBank/DDBJ databases">
        <authorList>
            <person name="Aslett M.A."/>
            <person name="De Silva N."/>
        </authorList>
    </citation>
    <scope>NUCLEOTIDE SEQUENCE [LARGE SCALE GENOMIC DNA]</scope>
    <source>
        <strain evidence="2 3">ATCC9714</strain>
    </source>
</reference>
<sequence length="105" mass="11680">MGLEIINILKKEQGLTNEELSIKSGVPLGTLSKITSGITKDPKLETLKSIAKVLNCSLDDFDDNTNSYVLSKQDEINLIEKYRQLDTHGKKLINTIIAFELSDKS</sequence>
<dbReference type="RefSeq" id="WP_081013577.1">
    <property type="nucleotide sequence ID" value="NZ_CDNJ01000003.1"/>
</dbReference>
<dbReference type="CDD" id="cd00093">
    <property type="entry name" value="HTH_XRE"/>
    <property type="match status" value="1"/>
</dbReference>
<name>A0ABM9RQF0_PARSO</name>
<dbReference type="Gene3D" id="1.10.260.40">
    <property type="entry name" value="lambda repressor-like DNA-binding domains"/>
    <property type="match status" value="1"/>
</dbReference>
<dbReference type="SMART" id="SM00530">
    <property type="entry name" value="HTH_XRE"/>
    <property type="match status" value="1"/>
</dbReference>
<dbReference type="Proteomes" id="UP000032811">
    <property type="component" value="Chromosome 1"/>
</dbReference>
<evidence type="ECO:0000259" key="1">
    <source>
        <dbReference type="PROSITE" id="PS50943"/>
    </source>
</evidence>
<dbReference type="SUPFAM" id="SSF47413">
    <property type="entry name" value="lambda repressor-like DNA-binding domains"/>
    <property type="match status" value="1"/>
</dbReference>
<proteinExistence type="predicted"/>
<organism evidence="2 3">
    <name type="scientific">Paraclostridium sordellii</name>
    <name type="common">Clostridium sordellii</name>
    <dbReference type="NCBI Taxonomy" id="1505"/>
    <lineage>
        <taxon>Bacteria</taxon>
        <taxon>Bacillati</taxon>
        <taxon>Bacillota</taxon>
        <taxon>Clostridia</taxon>
        <taxon>Peptostreptococcales</taxon>
        <taxon>Peptostreptococcaceae</taxon>
        <taxon>Paraclostridium</taxon>
    </lineage>
</organism>
<evidence type="ECO:0000313" key="3">
    <source>
        <dbReference type="Proteomes" id="UP000032811"/>
    </source>
</evidence>
<dbReference type="GeneID" id="97537979"/>
<gene>
    <name evidence="2" type="ORF">ATCC9714_21441</name>
</gene>
<evidence type="ECO:0000313" key="2">
    <source>
        <dbReference type="EMBL" id="CEJ74256.1"/>
    </source>
</evidence>
<accession>A0ABM9RQF0</accession>
<feature type="domain" description="HTH cro/C1-type" evidence="1">
    <location>
        <begin position="6"/>
        <end position="61"/>
    </location>
</feature>
<dbReference type="PROSITE" id="PS50943">
    <property type="entry name" value="HTH_CROC1"/>
    <property type="match status" value="1"/>
</dbReference>
<dbReference type="Pfam" id="PF01381">
    <property type="entry name" value="HTH_3"/>
    <property type="match status" value="1"/>
</dbReference>
<dbReference type="InterPro" id="IPR010982">
    <property type="entry name" value="Lambda_DNA-bd_dom_sf"/>
</dbReference>
<dbReference type="InterPro" id="IPR001387">
    <property type="entry name" value="Cro/C1-type_HTH"/>
</dbReference>